<accession>A0ABS0D013</accession>
<evidence type="ECO:0000256" key="1">
    <source>
        <dbReference type="ARBA" id="ARBA00007637"/>
    </source>
</evidence>
<comment type="caution">
    <text evidence="3">The sequence shown here is derived from an EMBL/GenBank/DDBJ whole genome shotgun (WGS) entry which is preliminary data.</text>
</comment>
<protein>
    <submittedName>
        <fullName evidence="3">NAD-dependent epimerase/dehydratase family protein</fullName>
    </submittedName>
</protein>
<dbReference type="InterPro" id="IPR001509">
    <property type="entry name" value="Epimerase_deHydtase"/>
</dbReference>
<dbReference type="SUPFAM" id="SSF51735">
    <property type="entry name" value="NAD(P)-binding Rossmann-fold domains"/>
    <property type="match status" value="1"/>
</dbReference>
<feature type="domain" description="NAD-dependent epimerase/dehydratase" evidence="2">
    <location>
        <begin position="4"/>
        <end position="239"/>
    </location>
</feature>
<comment type="similarity">
    <text evidence="1">Belongs to the NAD(P)-dependent epimerase/dehydratase family.</text>
</comment>
<reference evidence="3 4" key="1">
    <citation type="submission" date="2020-10" db="EMBL/GenBank/DDBJ databases">
        <title>Identification of Nocardia species via Next-generation sequencing and recognition of intraspecies genetic diversity.</title>
        <authorList>
            <person name="Li P."/>
            <person name="Li P."/>
            <person name="Lu B."/>
        </authorList>
    </citation>
    <scope>NUCLEOTIDE SEQUENCE [LARGE SCALE GENOMIC DNA]</scope>
    <source>
        <strain evidence="3 4">BJ06-0157</strain>
    </source>
</reference>
<proteinExistence type="inferred from homology"/>
<name>A0ABS0D013_9NOCA</name>
<dbReference type="PANTHER" id="PTHR43000">
    <property type="entry name" value="DTDP-D-GLUCOSE 4,6-DEHYDRATASE-RELATED"/>
    <property type="match status" value="1"/>
</dbReference>
<evidence type="ECO:0000313" key="3">
    <source>
        <dbReference type="EMBL" id="MBF6300418.1"/>
    </source>
</evidence>
<dbReference type="EMBL" id="JADLQX010000018">
    <property type="protein sequence ID" value="MBF6300418.1"/>
    <property type="molecule type" value="Genomic_DNA"/>
</dbReference>
<evidence type="ECO:0000259" key="2">
    <source>
        <dbReference type="Pfam" id="PF01370"/>
    </source>
</evidence>
<dbReference type="Gene3D" id="3.40.50.720">
    <property type="entry name" value="NAD(P)-binding Rossmann-like Domain"/>
    <property type="match status" value="1"/>
</dbReference>
<sequence>MANIVIAGASGFIGVNLLRRIHHDPAFEHFEQLVLVDPLQYGVQKIPSRILADERVRFERISIYAPGVAARLIGAGDLVIHSAAEVNTADSPQDGVGDDPIGYLRALSDAGIGRLLFMSSADVYGINDSDDLRETDPVSPTTIYAAAKAAFEAYLSAFHASEGLPVVVFRPVTIYGPDQYPGWLVPVVITRALAGRRVTLLGDGSARRDWIHVDDVCELLAAASLTDRDNVHGEVFNIGTGTEDTVLGLTRYILDTIDHPDCGLDLAPARPADPRRQVTTAAKARDTFGWAPRIGLREGLDRTIAAYRQPASSEV</sequence>
<evidence type="ECO:0000313" key="4">
    <source>
        <dbReference type="Proteomes" id="UP000702209"/>
    </source>
</evidence>
<organism evidence="3 4">
    <name type="scientific">Nocardia amamiensis</name>
    <dbReference type="NCBI Taxonomy" id="404578"/>
    <lineage>
        <taxon>Bacteria</taxon>
        <taxon>Bacillati</taxon>
        <taxon>Actinomycetota</taxon>
        <taxon>Actinomycetes</taxon>
        <taxon>Mycobacteriales</taxon>
        <taxon>Nocardiaceae</taxon>
        <taxon>Nocardia</taxon>
    </lineage>
</organism>
<dbReference type="Pfam" id="PF01370">
    <property type="entry name" value="Epimerase"/>
    <property type="match status" value="1"/>
</dbReference>
<dbReference type="InterPro" id="IPR036291">
    <property type="entry name" value="NAD(P)-bd_dom_sf"/>
</dbReference>
<dbReference type="Proteomes" id="UP000702209">
    <property type="component" value="Unassembled WGS sequence"/>
</dbReference>
<keyword evidence="4" id="KW-1185">Reference proteome</keyword>
<dbReference type="RefSeq" id="WP_195131664.1">
    <property type="nucleotide sequence ID" value="NZ_JADLQX010000018.1"/>
</dbReference>
<dbReference type="Gene3D" id="3.90.25.10">
    <property type="entry name" value="UDP-galactose 4-epimerase, domain 1"/>
    <property type="match status" value="1"/>
</dbReference>
<gene>
    <name evidence="3" type="ORF">IU459_23140</name>
</gene>